<keyword evidence="1" id="KW-0175">Coiled coil</keyword>
<reference evidence="2 3" key="1">
    <citation type="submission" date="2024-04" db="EMBL/GenBank/DDBJ databases">
        <title>Tritrichomonas musculus Genome.</title>
        <authorList>
            <person name="Alves-Ferreira E."/>
            <person name="Grigg M."/>
            <person name="Lorenzi H."/>
            <person name="Galac M."/>
        </authorList>
    </citation>
    <scope>NUCLEOTIDE SEQUENCE [LARGE SCALE GENOMIC DNA]</scope>
    <source>
        <strain evidence="2 3">EAF2021</strain>
    </source>
</reference>
<accession>A0ABR2L4Z7</accession>
<feature type="coiled-coil region" evidence="1">
    <location>
        <begin position="81"/>
        <end position="108"/>
    </location>
</feature>
<keyword evidence="3" id="KW-1185">Reference proteome</keyword>
<name>A0ABR2L4Z7_9EUKA</name>
<sequence length="344" mass="40724">MLPISSIYRILAQFYSKEPNFDEKLIIDFFIDCMIQHGEQISHLPLFKFEDKAYLLDKLNEKMYQINFNAIDQKLIFQGLYQRTQKIEANFLNKIEEMEQKHRNMMDEQRLYYEGRIDQLNNKITNLSNFQSQNGSVELFNKLKGESQAMIISAINESIHNDSIEKVHSLLSFLTKANKKFKTIQYINLNSNDQTQNIMNIQSFESVVIRFETLEMLYENNSIDSSEFVDVVSDFDNIYFEISHPKKNSVQIANIIFSVYDKYNMHFSILAKILNFKDHNISYLNHKYINLFIINSYENTIPCVEDKGYFEGFKYINDIIFQSAVTSIENKKLKTLYFQIQLIQ</sequence>
<evidence type="ECO:0000313" key="3">
    <source>
        <dbReference type="Proteomes" id="UP001470230"/>
    </source>
</evidence>
<gene>
    <name evidence="2" type="ORF">M9Y10_000711</name>
</gene>
<comment type="caution">
    <text evidence="2">The sequence shown here is derived from an EMBL/GenBank/DDBJ whole genome shotgun (WGS) entry which is preliminary data.</text>
</comment>
<proteinExistence type="predicted"/>
<evidence type="ECO:0000256" key="1">
    <source>
        <dbReference type="SAM" id="Coils"/>
    </source>
</evidence>
<dbReference type="Proteomes" id="UP001470230">
    <property type="component" value="Unassembled WGS sequence"/>
</dbReference>
<protein>
    <submittedName>
        <fullName evidence="2">Uncharacterized protein</fullName>
    </submittedName>
</protein>
<organism evidence="2 3">
    <name type="scientific">Tritrichomonas musculus</name>
    <dbReference type="NCBI Taxonomy" id="1915356"/>
    <lineage>
        <taxon>Eukaryota</taxon>
        <taxon>Metamonada</taxon>
        <taxon>Parabasalia</taxon>
        <taxon>Tritrichomonadida</taxon>
        <taxon>Tritrichomonadidae</taxon>
        <taxon>Tritrichomonas</taxon>
    </lineage>
</organism>
<dbReference type="EMBL" id="JAPFFF010000001">
    <property type="protein sequence ID" value="KAK8898424.1"/>
    <property type="molecule type" value="Genomic_DNA"/>
</dbReference>
<evidence type="ECO:0000313" key="2">
    <source>
        <dbReference type="EMBL" id="KAK8898424.1"/>
    </source>
</evidence>